<evidence type="ECO:0000313" key="2">
    <source>
        <dbReference type="EMBL" id="MEI5686722.1"/>
    </source>
</evidence>
<keyword evidence="1" id="KW-1133">Transmembrane helix</keyword>
<keyword evidence="1" id="KW-0812">Transmembrane</keyword>
<keyword evidence="3" id="KW-1185">Reference proteome</keyword>
<proteinExistence type="predicted"/>
<dbReference type="RefSeq" id="WP_336544773.1">
    <property type="nucleotide sequence ID" value="NZ_JBBBDM010000002.1"/>
</dbReference>
<dbReference type="Proteomes" id="UP001367771">
    <property type="component" value="Unassembled WGS sequence"/>
</dbReference>
<name>A0ABU8H165_9SPHN</name>
<evidence type="ECO:0000256" key="1">
    <source>
        <dbReference type="SAM" id="Phobius"/>
    </source>
</evidence>
<evidence type="ECO:0000313" key="3">
    <source>
        <dbReference type="Proteomes" id="UP001367771"/>
    </source>
</evidence>
<accession>A0ABU8H165</accession>
<sequence length="109" mass="11897">MTARLTREPSRGTVRDRYLVRGSIAPQFVAAHAVTADDAIAFTPRDAREARAFAAMIADGSIRMPAAGRFWFDMDAYETAAAARRTRRVPVLVLVALLIAGVAVVFYRG</sequence>
<evidence type="ECO:0008006" key="4">
    <source>
        <dbReference type="Google" id="ProtNLM"/>
    </source>
</evidence>
<protein>
    <recommendedName>
        <fullName evidence="4">CCDC81-like prokaryotic HU domain-containing protein</fullName>
    </recommendedName>
</protein>
<organism evidence="2 3">
    <name type="scientific">Sphingomonas kyungheensis</name>
    <dbReference type="NCBI Taxonomy" id="1069987"/>
    <lineage>
        <taxon>Bacteria</taxon>
        <taxon>Pseudomonadati</taxon>
        <taxon>Pseudomonadota</taxon>
        <taxon>Alphaproteobacteria</taxon>
        <taxon>Sphingomonadales</taxon>
        <taxon>Sphingomonadaceae</taxon>
        <taxon>Sphingomonas</taxon>
    </lineage>
</organism>
<comment type="caution">
    <text evidence="2">The sequence shown here is derived from an EMBL/GenBank/DDBJ whole genome shotgun (WGS) entry which is preliminary data.</text>
</comment>
<reference evidence="2 3" key="1">
    <citation type="journal article" date="2013" name="Int. J. Syst. Evol. Microbiol.">
        <title>Sphingomonas kyungheensis sp. nov., a bacterium with ginsenoside-converting activity isolated from soil of a ginseng field.</title>
        <authorList>
            <person name="Son H.M."/>
            <person name="Yang J.E."/>
            <person name="Park Y."/>
            <person name="Han C.K."/>
            <person name="Kim S.G."/>
            <person name="Kook M."/>
            <person name="Yi T.H."/>
        </authorList>
    </citation>
    <scope>NUCLEOTIDE SEQUENCE [LARGE SCALE GENOMIC DNA]</scope>
    <source>
        <strain evidence="2 3">LMG 26582</strain>
    </source>
</reference>
<feature type="transmembrane region" description="Helical" evidence="1">
    <location>
        <begin position="89"/>
        <end position="107"/>
    </location>
</feature>
<keyword evidence="1" id="KW-0472">Membrane</keyword>
<dbReference type="EMBL" id="JBBBDM010000002">
    <property type="protein sequence ID" value="MEI5686722.1"/>
    <property type="molecule type" value="Genomic_DNA"/>
</dbReference>
<gene>
    <name evidence="2" type="ORF">V8201_06475</name>
</gene>